<evidence type="ECO:0000313" key="2">
    <source>
        <dbReference type="EMBL" id="KKL12091.1"/>
    </source>
</evidence>
<dbReference type="AlphaFoldDB" id="A0A0F9D2Q6"/>
<accession>A0A0F9D2Q6</accession>
<dbReference type="Gene3D" id="1.10.30.50">
    <property type="match status" value="1"/>
</dbReference>
<comment type="caution">
    <text evidence="2">The sequence shown here is derived from an EMBL/GenBank/DDBJ whole genome shotgun (WGS) entry which is preliminary data.</text>
</comment>
<feature type="region of interest" description="Disordered" evidence="1">
    <location>
        <begin position="94"/>
        <end position="126"/>
    </location>
</feature>
<gene>
    <name evidence="2" type="ORF">LCGC14_2539250</name>
</gene>
<protein>
    <recommendedName>
        <fullName evidence="3">HNH nuclease domain-containing protein</fullName>
    </recommendedName>
</protein>
<dbReference type="EMBL" id="LAZR01041399">
    <property type="protein sequence ID" value="KKL12091.1"/>
    <property type="molecule type" value="Genomic_DNA"/>
</dbReference>
<sequence length="258" mass="31267">MKTKKCSGCKKTKQYKNFNKNKNSFDGLQQYCRDCQKEYRLNNKERYNESAKKWYRKNTKYCLELKKKWVEQNQERTKQNRASWYKNNRDKSLLSSKKWRENNPEKVKDNSKSWNNKNKEYISQKDKERYNNNKEYFSNKNKKWCKENPEKARERGKRRRAKKKNINENYTITDEQITLKEFNYKCYNCESNNKLEIDHHLCLNDGYPLTLQNAVILCKPCNSSKGSKSPNNFYSKIKLQILQNKLQKISTKYAKNCI</sequence>
<feature type="compositionally biased region" description="Basic residues" evidence="1">
    <location>
        <begin position="154"/>
        <end position="164"/>
    </location>
</feature>
<feature type="region of interest" description="Disordered" evidence="1">
    <location>
        <begin position="146"/>
        <end position="165"/>
    </location>
</feature>
<proteinExistence type="predicted"/>
<reference evidence="2" key="1">
    <citation type="journal article" date="2015" name="Nature">
        <title>Complex archaea that bridge the gap between prokaryotes and eukaryotes.</title>
        <authorList>
            <person name="Spang A."/>
            <person name="Saw J.H."/>
            <person name="Jorgensen S.L."/>
            <person name="Zaremba-Niedzwiedzka K."/>
            <person name="Martijn J."/>
            <person name="Lind A.E."/>
            <person name="van Eijk R."/>
            <person name="Schleper C."/>
            <person name="Guy L."/>
            <person name="Ettema T.J."/>
        </authorList>
    </citation>
    <scope>NUCLEOTIDE SEQUENCE</scope>
</reference>
<evidence type="ECO:0008006" key="3">
    <source>
        <dbReference type="Google" id="ProtNLM"/>
    </source>
</evidence>
<organism evidence="2">
    <name type="scientific">marine sediment metagenome</name>
    <dbReference type="NCBI Taxonomy" id="412755"/>
    <lineage>
        <taxon>unclassified sequences</taxon>
        <taxon>metagenomes</taxon>
        <taxon>ecological metagenomes</taxon>
    </lineage>
</organism>
<name>A0A0F9D2Q6_9ZZZZ</name>
<evidence type="ECO:0000256" key="1">
    <source>
        <dbReference type="SAM" id="MobiDB-lite"/>
    </source>
</evidence>